<protein>
    <submittedName>
        <fullName evidence="1">Uncharacterized protein</fullName>
    </submittedName>
</protein>
<keyword evidence="2" id="KW-1185">Reference proteome</keyword>
<dbReference type="RefSeq" id="WP_344046980.1">
    <property type="nucleotide sequence ID" value="NZ_BAAAPB010000004.1"/>
</dbReference>
<organism evidence="1 2">
    <name type="scientific">Nocardioides panacihumi</name>
    <dbReference type="NCBI Taxonomy" id="400774"/>
    <lineage>
        <taxon>Bacteria</taxon>
        <taxon>Bacillati</taxon>
        <taxon>Actinomycetota</taxon>
        <taxon>Actinomycetes</taxon>
        <taxon>Propionibacteriales</taxon>
        <taxon>Nocardioidaceae</taxon>
        <taxon>Nocardioides</taxon>
    </lineage>
</organism>
<dbReference type="Proteomes" id="UP001500571">
    <property type="component" value="Unassembled WGS sequence"/>
</dbReference>
<reference evidence="2" key="1">
    <citation type="journal article" date="2019" name="Int. J. Syst. Evol. Microbiol.">
        <title>The Global Catalogue of Microorganisms (GCM) 10K type strain sequencing project: providing services to taxonomists for standard genome sequencing and annotation.</title>
        <authorList>
            <consortium name="The Broad Institute Genomics Platform"/>
            <consortium name="The Broad Institute Genome Sequencing Center for Infectious Disease"/>
            <person name="Wu L."/>
            <person name="Ma J."/>
        </authorList>
    </citation>
    <scope>NUCLEOTIDE SEQUENCE [LARGE SCALE GENOMIC DNA]</scope>
    <source>
        <strain evidence="2">JCM 15309</strain>
    </source>
</reference>
<accession>A0ABP5CYB2</accession>
<evidence type="ECO:0000313" key="2">
    <source>
        <dbReference type="Proteomes" id="UP001500571"/>
    </source>
</evidence>
<evidence type="ECO:0000313" key="1">
    <source>
        <dbReference type="EMBL" id="GAA1970974.1"/>
    </source>
</evidence>
<proteinExistence type="predicted"/>
<dbReference type="EMBL" id="BAAAPB010000004">
    <property type="protein sequence ID" value="GAA1970974.1"/>
    <property type="molecule type" value="Genomic_DNA"/>
</dbReference>
<name>A0ABP5CYB2_9ACTN</name>
<sequence>MSTPTRKLMPRDYATDPLVFGRLEALSWVLPEDGTEADLRIAQAQHDIAWTIYASGQRGLVAAITYRGRFSVKTWSDYSLGKSWMSRQAYAAAASEFARSIRAES</sequence>
<gene>
    <name evidence="1" type="ORF">GCM10009798_34690</name>
</gene>
<comment type="caution">
    <text evidence="1">The sequence shown here is derived from an EMBL/GenBank/DDBJ whole genome shotgun (WGS) entry which is preliminary data.</text>
</comment>